<dbReference type="HOGENOM" id="CLU_074761_1_1_12"/>
<name>F5YND2_TREPZ</name>
<dbReference type="InterPro" id="IPR029052">
    <property type="entry name" value="Metallo-depent_PP-like"/>
</dbReference>
<keyword evidence="4" id="KW-1185">Reference proteome</keyword>
<dbReference type="CDD" id="cd00838">
    <property type="entry name" value="MPP_superfamily"/>
    <property type="match status" value="1"/>
</dbReference>
<gene>
    <name evidence="3" type="ordered locus">TREPR_0058</name>
</gene>
<accession>F5YND2</accession>
<evidence type="ECO:0000256" key="1">
    <source>
        <dbReference type="SAM" id="MobiDB-lite"/>
    </source>
</evidence>
<feature type="region of interest" description="Disordered" evidence="1">
    <location>
        <begin position="181"/>
        <end position="202"/>
    </location>
</feature>
<dbReference type="eggNOG" id="COG0639">
    <property type="taxonomic scope" value="Bacteria"/>
</dbReference>
<protein>
    <submittedName>
        <fullName evidence="3">Metallophosphoesterase</fullName>
    </submittedName>
</protein>
<evidence type="ECO:0000259" key="2">
    <source>
        <dbReference type="Pfam" id="PF00149"/>
    </source>
</evidence>
<dbReference type="InterPro" id="IPR011152">
    <property type="entry name" value="Pesterase_MJ0912"/>
</dbReference>
<dbReference type="Gene3D" id="3.60.21.10">
    <property type="match status" value="1"/>
</dbReference>
<evidence type="ECO:0000313" key="4">
    <source>
        <dbReference type="Proteomes" id="UP000009223"/>
    </source>
</evidence>
<dbReference type="GO" id="GO:0016791">
    <property type="term" value="F:phosphatase activity"/>
    <property type="evidence" value="ECO:0007669"/>
    <property type="project" value="TreeGrafter"/>
</dbReference>
<reference evidence="3 4" key="2">
    <citation type="journal article" date="2011" name="ISME J.">
        <title>RNA-seq reveals cooperative metabolic interactions between two termite-gut spirochete species in co-culture.</title>
        <authorList>
            <person name="Rosenthal A.Z."/>
            <person name="Matson E.G."/>
            <person name="Eldar A."/>
            <person name="Leadbetter J.R."/>
        </authorList>
    </citation>
    <scope>NUCLEOTIDE SEQUENCE [LARGE SCALE GENOMIC DNA]</scope>
    <source>
        <strain evidence="4">ATCC BAA-887 / DSM 12427 / ZAS-2</strain>
    </source>
</reference>
<dbReference type="RefSeq" id="WP_015706400.1">
    <property type="nucleotide sequence ID" value="NC_015578.1"/>
</dbReference>
<feature type="compositionally biased region" description="Basic and acidic residues" evidence="1">
    <location>
        <begin position="188"/>
        <end position="202"/>
    </location>
</feature>
<dbReference type="AlphaFoldDB" id="F5YND2"/>
<feature type="domain" description="Calcineurin-like phosphoesterase" evidence="2">
    <location>
        <begin position="1"/>
        <end position="154"/>
    </location>
</feature>
<dbReference type="Pfam" id="PF00149">
    <property type="entry name" value="Metallophos"/>
    <property type="match status" value="1"/>
</dbReference>
<dbReference type="EMBL" id="CP001843">
    <property type="protein sequence ID" value="AEF85924.1"/>
    <property type="molecule type" value="Genomic_DNA"/>
</dbReference>
<dbReference type="STRING" id="545694.TREPR_0058"/>
<dbReference type="InterPro" id="IPR004843">
    <property type="entry name" value="Calcineurin-like_PHP"/>
</dbReference>
<proteinExistence type="predicted"/>
<organism evidence="3 4">
    <name type="scientific">Treponema primitia (strain ATCC BAA-887 / DSM 12427 / ZAS-2)</name>
    <dbReference type="NCBI Taxonomy" id="545694"/>
    <lineage>
        <taxon>Bacteria</taxon>
        <taxon>Pseudomonadati</taxon>
        <taxon>Spirochaetota</taxon>
        <taxon>Spirochaetia</taxon>
        <taxon>Spirochaetales</taxon>
        <taxon>Treponemataceae</taxon>
        <taxon>Treponema</taxon>
    </lineage>
</organism>
<dbReference type="PIRSF" id="PIRSF000883">
    <property type="entry name" value="Pesterase_MJ0912"/>
    <property type="match status" value="1"/>
</dbReference>
<dbReference type="Proteomes" id="UP000009223">
    <property type="component" value="Chromosome"/>
</dbReference>
<dbReference type="PANTHER" id="PTHR42850:SF2">
    <property type="entry name" value="BLL5683 PROTEIN"/>
    <property type="match status" value="1"/>
</dbReference>
<dbReference type="GO" id="GO:0005737">
    <property type="term" value="C:cytoplasm"/>
    <property type="evidence" value="ECO:0007669"/>
    <property type="project" value="TreeGrafter"/>
</dbReference>
<dbReference type="PANTHER" id="PTHR42850">
    <property type="entry name" value="METALLOPHOSPHOESTERASE"/>
    <property type="match status" value="1"/>
</dbReference>
<evidence type="ECO:0000313" key="3">
    <source>
        <dbReference type="EMBL" id="AEF85924.1"/>
    </source>
</evidence>
<dbReference type="InterPro" id="IPR050126">
    <property type="entry name" value="Ap4A_hydrolase"/>
</dbReference>
<dbReference type="OrthoDB" id="9800565at2"/>
<dbReference type="SUPFAM" id="SSF56300">
    <property type="entry name" value="Metallo-dependent phosphatases"/>
    <property type="match status" value="1"/>
</dbReference>
<reference evidence="4" key="1">
    <citation type="submission" date="2009-12" db="EMBL/GenBank/DDBJ databases">
        <title>Complete sequence of Treponema primitia strain ZAS-2.</title>
        <authorList>
            <person name="Tetu S.G."/>
            <person name="Matson E."/>
            <person name="Ren Q."/>
            <person name="Seshadri R."/>
            <person name="Elbourne L."/>
            <person name="Hassan K.A."/>
            <person name="Durkin A."/>
            <person name="Radune D."/>
            <person name="Mohamoud Y."/>
            <person name="Shay R."/>
            <person name="Jin S."/>
            <person name="Zhang X."/>
            <person name="Lucey K."/>
            <person name="Ballor N.R."/>
            <person name="Ottesen E."/>
            <person name="Rosenthal R."/>
            <person name="Allen A."/>
            <person name="Leadbetter J.R."/>
            <person name="Paulsen I.T."/>
        </authorList>
    </citation>
    <scope>NUCLEOTIDE SEQUENCE [LARGE SCALE GENOMIC DNA]</scope>
    <source>
        <strain evidence="4">ATCC BAA-887 / DSM 12427 / ZAS-2</strain>
    </source>
</reference>
<sequence length="272" mass="30300">MRILVVSDIHANLAALEAVLEKTQGDRDEIVCLGDLVGYGPDPRECIARVKEVCALILGGNHDLAAGGAIGLANFADHSRAAIEWTIPRLSPEDREYLSKLPLKTGYRDLLLSHGNPRDPLWGYIFSQYDAETAFSFMESSAVICCFFGHTHVPSFFLESREQGSCLVGYGEPDLIIETHGTSSAASRGEKPQGELREEGPLRELHRNNRVLLNPGSVGFPRNEPDAYSPRRGRYGAARYALFDTESGIWQFKRIEYDMQDTAKRMKQQGLR</sequence>
<dbReference type="KEGG" id="tpi:TREPR_0058"/>